<dbReference type="AlphaFoldDB" id="A0A7Y0LZU7"/>
<feature type="compositionally biased region" description="Basic and acidic residues" evidence="1">
    <location>
        <begin position="1"/>
        <end position="18"/>
    </location>
</feature>
<reference evidence="2 3" key="1">
    <citation type="submission" date="2020-04" db="EMBL/GenBank/DDBJ databases">
        <title>Sequencing and Assembly of C. fimi.</title>
        <authorList>
            <person name="Ramsey A.R."/>
        </authorList>
    </citation>
    <scope>NUCLEOTIDE SEQUENCE [LARGE SCALE GENOMIC DNA]</scope>
    <source>
        <strain evidence="2 3">SB</strain>
    </source>
</reference>
<dbReference type="Proteomes" id="UP000562124">
    <property type="component" value="Unassembled WGS sequence"/>
</dbReference>
<evidence type="ECO:0000313" key="2">
    <source>
        <dbReference type="EMBL" id="NMR21266.1"/>
    </source>
</evidence>
<evidence type="ECO:0000313" key="3">
    <source>
        <dbReference type="Proteomes" id="UP000562124"/>
    </source>
</evidence>
<feature type="region of interest" description="Disordered" evidence="1">
    <location>
        <begin position="48"/>
        <end position="69"/>
    </location>
</feature>
<gene>
    <name evidence="2" type="ORF">HIR71_13755</name>
</gene>
<proteinExistence type="predicted"/>
<sequence length="69" mass="7336">MMTGPDRDDAAHEAREALRGPAHPPTEEILIAVEAGLAKVPAGPANEWYGIPGQRPTPHAGRLPGRHRA</sequence>
<protein>
    <submittedName>
        <fullName evidence="2">Uncharacterized protein</fullName>
    </submittedName>
</protein>
<name>A0A7Y0LZU7_CELFI</name>
<evidence type="ECO:0000256" key="1">
    <source>
        <dbReference type="SAM" id="MobiDB-lite"/>
    </source>
</evidence>
<keyword evidence="3" id="KW-1185">Reference proteome</keyword>
<organism evidence="2 3">
    <name type="scientific">Cellulomonas fimi</name>
    <dbReference type="NCBI Taxonomy" id="1708"/>
    <lineage>
        <taxon>Bacteria</taxon>
        <taxon>Bacillati</taxon>
        <taxon>Actinomycetota</taxon>
        <taxon>Actinomycetes</taxon>
        <taxon>Micrococcales</taxon>
        <taxon>Cellulomonadaceae</taxon>
        <taxon>Cellulomonas</taxon>
    </lineage>
</organism>
<feature type="region of interest" description="Disordered" evidence="1">
    <location>
        <begin position="1"/>
        <end position="24"/>
    </location>
</feature>
<dbReference type="EMBL" id="JABCJJ010000028">
    <property type="protein sequence ID" value="NMR21266.1"/>
    <property type="molecule type" value="Genomic_DNA"/>
</dbReference>
<comment type="caution">
    <text evidence="2">The sequence shown here is derived from an EMBL/GenBank/DDBJ whole genome shotgun (WGS) entry which is preliminary data.</text>
</comment>
<dbReference type="RefSeq" id="WP_169325638.1">
    <property type="nucleotide sequence ID" value="NZ_JABCJJ010000028.1"/>
</dbReference>
<accession>A0A7Y0LZU7</accession>